<keyword evidence="1" id="KW-1133">Transmembrane helix</keyword>
<evidence type="ECO:0000313" key="2">
    <source>
        <dbReference type="EMBL" id="SFK16500.1"/>
    </source>
</evidence>
<gene>
    <name evidence="2" type="ORF">SAMN04488518_102471</name>
</gene>
<feature type="transmembrane region" description="Helical" evidence="1">
    <location>
        <begin position="25"/>
        <end position="47"/>
    </location>
</feature>
<keyword evidence="1" id="KW-0472">Membrane</keyword>
<evidence type="ECO:0000313" key="3">
    <source>
        <dbReference type="Proteomes" id="UP000199598"/>
    </source>
</evidence>
<comment type="caution">
    <text evidence="2">The sequence shown here is derived from an EMBL/GenBank/DDBJ whole genome shotgun (WGS) entry which is preliminary data.</text>
</comment>
<name>A0A1I3XAA3_9HYPH</name>
<keyword evidence="3" id="KW-1185">Reference proteome</keyword>
<protein>
    <submittedName>
        <fullName evidence="2">Uncharacterized protein</fullName>
    </submittedName>
</protein>
<keyword evidence="1" id="KW-0812">Transmembrane</keyword>
<accession>A0A1I3XAA3</accession>
<organism evidence="2 3">
    <name type="scientific">Pseudovibrio ascidiaceicola</name>
    <dbReference type="NCBI Taxonomy" id="285279"/>
    <lineage>
        <taxon>Bacteria</taxon>
        <taxon>Pseudomonadati</taxon>
        <taxon>Pseudomonadota</taxon>
        <taxon>Alphaproteobacteria</taxon>
        <taxon>Hyphomicrobiales</taxon>
        <taxon>Stappiaceae</taxon>
        <taxon>Pseudovibrio</taxon>
    </lineage>
</organism>
<evidence type="ECO:0000256" key="1">
    <source>
        <dbReference type="SAM" id="Phobius"/>
    </source>
</evidence>
<reference evidence="2 3" key="1">
    <citation type="submission" date="2016-10" db="EMBL/GenBank/DDBJ databases">
        <authorList>
            <person name="Varghese N."/>
            <person name="Submissions S."/>
        </authorList>
    </citation>
    <scope>NUCLEOTIDE SEQUENCE [LARGE SCALE GENOMIC DNA]</scope>
    <source>
        <strain evidence="2 3">DSM 16392</strain>
    </source>
</reference>
<feature type="transmembrane region" description="Helical" evidence="1">
    <location>
        <begin position="67"/>
        <end position="85"/>
    </location>
</feature>
<sequence>MINWYINKTVHFGQWIGRNPRRAHGFAAALDLLMVFLVWSTVSDFLYAQQVIELRQDNFEIAHGIQALALGSVAIPIAHFVFTPWGHQRLQWPVKTYLILIFGSLLIFAIAGNLWAQSIGQRARDEGYLLCQNEFFAPAKSFHTYARPGTLCPVDEWHAKPYPPPMVMRQLNSPDHS</sequence>
<feature type="transmembrane region" description="Helical" evidence="1">
    <location>
        <begin position="97"/>
        <end position="116"/>
    </location>
</feature>
<dbReference type="EMBL" id="FOSK01000002">
    <property type="protein sequence ID" value="SFK16500.1"/>
    <property type="molecule type" value="Genomic_DNA"/>
</dbReference>
<proteinExistence type="predicted"/>
<dbReference type="Proteomes" id="UP000199598">
    <property type="component" value="Unassembled WGS sequence"/>
</dbReference>